<reference evidence="2" key="1">
    <citation type="journal article" date="2019" name="Int. J. Syst. Evol. Microbiol.">
        <title>The Global Catalogue of Microorganisms (GCM) 10K type strain sequencing project: providing services to taxonomists for standard genome sequencing and annotation.</title>
        <authorList>
            <consortium name="The Broad Institute Genomics Platform"/>
            <consortium name="The Broad Institute Genome Sequencing Center for Infectious Disease"/>
            <person name="Wu L."/>
            <person name="Ma J."/>
        </authorList>
    </citation>
    <scope>NUCLEOTIDE SEQUENCE [LARGE SCALE GENOMIC DNA]</scope>
    <source>
        <strain evidence="2">CGMCC 1.15399</strain>
    </source>
</reference>
<protein>
    <submittedName>
        <fullName evidence="1">Uncharacterized protein</fullName>
    </submittedName>
</protein>
<sequence>MINVQVRTESGEIVLRGSCGLDWMETVRRIDEDKFPFLGSLLPYADTMFNSRQVERLRREISDQSVLEIIGQDSVVEIERLCMQVENGSHLYLWFLGD</sequence>
<dbReference type="EMBL" id="JBHUCM010000018">
    <property type="protein sequence ID" value="MFD1539854.1"/>
    <property type="molecule type" value="Genomic_DNA"/>
</dbReference>
<evidence type="ECO:0000313" key="2">
    <source>
        <dbReference type="Proteomes" id="UP001597097"/>
    </source>
</evidence>
<organism evidence="1 2">
    <name type="scientific">Nonomuraea guangzhouensis</name>
    <dbReference type="NCBI Taxonomy" id="1291555"/>
    <lineage>
        <taxon>Bacteria</taxon>
        <taxon>Bacillati</taxon>
        <taxon>Actinomycetota</taxon>
        <taxon>Actinomycetes</taxon>
        <taxon>Streptosporangiales</taxon>
        <taxon>Streptosporangiaceae</taxon>
        <taxon>Nonomuraea</taxon>
    </lineage>
</organism>
<keyword evidence="2" id="KW-1185">Reference proteome</keyword>
<evidence type="ECO:0000313" key="1">
    <source>
        <dbReference type="EMBL" id="MFD1539854.1"/>
    </source>
</evidence>
<gene>
    <name evidence="1" type="ORF">ACFSJ0_22570</name>
</gene>
<comment type="caution">
    <text evidence="1">The sequence shown here is derived from an EMBL/GenBank/DDBJ whole genome shotgun (WGS) entry which is preliminary data.</text>
</comment>
<proteinExistence type="predicted"/>
<dbReference type="Proteomes" id="UP001597097">
    <property type="component" value="Unassembled WGS sequence"/>
</dbReference>
<dbReference type="RefSeq" id="WP_219533506.1">
    <property type="nucleotide sequence ID" value="NZ_JAHKRM010000018.1"/>
</dbReference>
<accession>A0ABW4GBL3</accession>
<name>A0ABW4GBL3_9ACTN</name>